<evidence type="ECO:0000313" key="1">
    <source>
        <dbReference type="EnsemblMetazoa" id="G9506.1:cds"/>
    </source>
</evidence>
<organism evidence="1 2">
    <name type="scientific">Magallana gigas</name>
    <name type="common">Pacific oyster</name>
    <name type="synonym">Crassostrea gigas</name>
    <dbReference type="NCBI Taxonomy" id="29159"/>
    <lineage>
        <taxon>Eukaryota</taxon>
        <taxon>Metazoa</taxon>
        <taxon>Spiralia</taxon>
        <taxon>Lophotrochozoa</taxon>
        <taxon>Mollusca</taxon>
        <taxon>Bivalvia</taxon>
        <taxon>Autobranchia</taxon>
        <taxon>Pteriomorphia</taxon>
        <taxon>Ostreida</taxon>
        <taxon>Ostreoidea</taxon>
        <taxon>Ostreidae</taxon>
        <taxon>Magallana</taxon>
    </lineage>
</organism>
<name>A0A8W8P2B5_MAGGI</name>
<evidence type="ECO:0000313" key="2">
    <source>
        <dbReference type="Proteomes" id="UP000005408"/>
    </source>
</evidence>
<dbReference type="Proteomes" id="UP000005408">
    <property type="component" value="Unassembled WGS sequence"/>
</dbReference>
<accession>A0A8W8P2B5</accession>
<protein>
    <submittedName>
        <fullName evidence="1">Uncharacterized protein</fullName>
    </submittedName>
</protein>
<dbReference type="AlphaFoldDB" id="A0A8W8P2B5"/>
<dbReference type="EnsemblMetazoa" id="G9506.1">
    <property type="protein sequence ID" value="G9506.1:cds"/>
    <property type="gene ID" value="G9506"/>
</dbReference>
<sequence length="155" mass="17594">MKRRFYGIFYCVQVTSILETEKSKRRLIELEDYKLIQIKLWGQKSNLNPLEGETVLFKCLVVDIYRNTFSLNSTSLTSYQVVQDDEAIQGVVEAASFEDEGNTIFIQELMLRVPADVMDTIFPLGSFVEGTNIEGKRAGSTLKSVTRVTTPEQNP</sequence>
<proteinExistence type="predicted"/>
<reference evidence="1" key="1">
    <citation type="submission" date="2022-08" db="UniProtKB">
        <authorList>
            <consortium name="EnsemblMetazoa"/>
        </authorList>
    </citation>
    <scope>IDENTIFICATION</scope>
    <source>
        <strain evidence="1">05x7-T-G4-1.051#20</strain>
    </source>
</reference>
<keyword evidence="2" id="KW-1185">Reference proteome</keyword>